<evidence type="ECO:0000259" key="7">
    <source>
        <dbReference type="PROSITE" id="PS50157"/>
    </source>
</evidence>
<feature type="domain" description="C2H2-type" evidence="7">
    <location>
        <begin position="126"/>
        <end position="159"/>
    </location>
</feature>
<dbReference type="OrthoDB" id="3437960at2759"/>
<dbReference type="PROSITE" id="PS50157">
    <property type="entry name" value="ZINC_FINGER_C2H2_2"/>
    <property type="match status" value="2"/>
</dbReference>
<dbReference type="Gene3D" id="3.30.160.60">
    <property type="entry name" value="Classic Zinc Finger"/>
    <property type="match status" value="4"/>
</dbReference>
<feature type="domain" description="C2H2-type" evidence="7">
    <location>
        <begin position="160"/>
        <end position="187"/>
    </location>
</feature>
<dbReference type="PANTHER" id="PTHR19818:SF139">
    <property type="entry name" value="PAIR-RULE PROTEIN ODD-PAIRED"/>
    <property type="match status" value="1"/>
</dbReference>
<dbReference type="SUPFAM" id="SSF57667">
    <property type="entry name" value="beta-beta-alpha zinc fingers"/>
    <property type="match status" value="2"/>
</dbReference>
<gene>
    <name evidence="8" type="ORF">NA57DRAFT_46183</name>
</gene>
<keyword evidence="3 5" id="KW-0863">Zinc-finger</keyword>
<evidence type="ECO:0000256" key="2">
    <source>
        <dbReference type="ARBA" id="ARBA00022737"/>
    </source>
</evidence>
<dbReference type="AlphaFoldDB" id="A0A9P4M2K4"/>
<feature type="compositionally biased region" description="Basic and acidic residues" evidence="6">
    <location>
        <begin position="1"/>
        <end position="11"/>
    </location>
</feature>
<name>A0A9P4M2K4_9PEZI</name>
<evidence type="ECO:0000256" key="3">
    <source>
        <dbReference type="ARBA" id="ARBA00022771"/>
    </source>
</evidence>
<dbReference type="InterPro" id="IPR050329">
    <property type="entry name" value="GLI_C2H2-zinc-finger"/>
</dbReference>
<dbReference type="PROSITE" id="PS00028">
    <property type="entry name" value="ZINC_FINGER_C2H2_1"/>
    <property type="match status" value="1"/>
</dbReference>
<dbReference type="GO" id="GO:0005634">
    <property type="term" value="C:nucleus"/>
    <property type="evidence" value="ECO:0007669"/>
    <property type="project" value="UniProtKB-ARBA"/>
</dbReference>
<reference evidence="8" key="1">
    <citation type="journal article" date="2020" name="Stud. Mycol.">
        <title>101 Dothideomycetes genomes: a test case for predicting lifestyles and emergence of pathogens.</title>
        <authorList>
            <person name="Haridas S."/>
            <person name="Albert R."/>
            <person name="Binder M."/>
            <person name="Bloem J."/>
            <person name="Labutti K."/>
            <person name="Salamov A."/>
            <person name="Andreopoulos B."/>
            <person name="Baker S."/>
            <person name="Barry K."/>
            <person name="Bills G."/>
            <person name="Bluhm B."/>
            <person name="Cannon C."/>
            <person name="Castanera R."/>
            <person name="Culley D."/>
            <person name="Daum C."/>
            <person name="Ezra D."/>
            <person name="Gonzalez J."/>
            <person name="Henrissat B."/>
            <person name="Kuo A."/>
            <person name="Liang C."/>
            <person name="Lipzen A."/>
            <person name="Lutzoni F."/>
            <person name="Magnuson J."/>
            <person name="Mondo S."/>
            <person name="Nolan M."/>
            <person name="Ohm R."/>
            <person name="Pangilinan J."/>
            <person name="Park H.-J."/>
            <person name="Ramirez L."/>
            <person name="Alfaro M."/>
            <person name="Sun H."/>
            <person name="Tritt A."/>
            <person name="Yoshinaga Y."/>
            <person name="Zwiers L.-H."/>
            <person name="Turgeon B."/>
            <person name="Goodwin S."/>
            <person name="Spatafora J."/>
            <person name="Crous P."/>
            <person name="Grigoriev I."/>
        </authorList>
    </citation>
    <scope>NUCLEOTIDE SEQUENCE</scope>
    <source>
        <strain evidence="8">CBS 133067</strain>
    </source>
</reference>
<dbReference type="GO" id="GO:0008270">
    <property type="term" value="F:zinc ion binding"/>
    <property type="evidence" value="ECO:0007669"/>
    <property type="project" value="UniProtKB-KW"/>
</dbReference>
<feature type="region of interest" description="Disordered" evidence="6">
    <location>
        <begin position="199"/>
        <end position="224"/>
    </location>
</feature>
<dbReference type="GO" id="GO:0045944">
    <property type="term" value="P:positive regulation of transcription by RNA polymerase II"/>
    <property type="evidence" value="ECO:0007669"/>
    <property type="project" value="UniProtKB-ARBA"/>
</dbReference>
<dbReference type="SMART" id="SM00355">
    <property type="entry name" value="ZnF_C2H2"/>
    <property type="match status" value="5"/>
</dbReference>
<dbReference type="Proteomes" id="UP000799772">
    <property type="component" value="Unassembled WGS sequence"/>
</dbReference>
<feature type="region of interest" description="Disordered" evidence="6">
    <location>
        <begin position="1"/>
        <end position="45"/>
    </location>
</feature>
<keyword evidence="2" id="KW-0677">Repeat</keyword>
<accession>A0A9P4M2K4</accession>
<evidence type="ECO:0000256" key="1">
    <source>
        <dbReference type="ARBA" id="ARBA00022723"/>
    </source>
</evidence>
<keyword evidence="1" id="KW-0479">Metal-binding</keyword>
<dbReference type="GO" id="GO:0000978">
    <property type="term" value="F:RNA polymerase II cis-regulatory region sequence-specific DNA binding"/>
    <property type="evidence" value="ECO:0007669"/>
    <property type="project" value="TreeGrafter"/>
</dbReference>
<comment type="caution">
    <text evidence="8">The sequence shown here is derived from an EMBL/GenBank/DDBJ whole genome shotgun (WGS) entry which is preliminary data.</text>
</comment>
<dbReference type="EMBL" id="ML978134">
    <property type="protein sequence ID" value="KAF2094630.1"/>
    <property type="molecule type" value="Genomic_DNA"/>
</dbReference>
<dbReference type="Pfam" id="PF00096">
    <property type="entry name" value="zf-C2H2"/>
    <property type="match status" value="1"/>
</dbReference>
<keyword evidence="4" id="KW-0862">Zinc</keyword>
<sequence>MRTEPSVRDESTPESTLHGSISASRQSTFTPTPLHNGESPAPQQPSLCHWVLNPLDPPSQQQLCSFTAASADDLHNHILRAHTQHLNATKGFVCHWHGCPRFASASYGQKSKLNRHVQTHSHFLPYACSFTGTPYFCTKRFSTNDQRRNHEATHTDDRKYQCSVCGARFKHATSLSTHKFTHTGEKPYKCWICGKAEGDPSNRSKHVKKEHPGWPRVRPTDWDDARVEQERQLRGMTGVKES</sequence>
<evidence type="ECO:0000256" key="5">
    <source>
        <dbReference type="PROSITE-ProRule" id="PRU00042"/>
    </source>
</evidence>
<proteinExistence type="predicted"/>
<evidence type="ECO:0000313" key="9">
    <source>
        <dbReference type="Proteomes" id="UP000799772"/>
    </source>
</evidence>
<dbReference type="InterPro" id="IPR036236">
    <property type="entry name" value="Znf_C2H2_sf"/>
</dbReference>
<evidence type="ECO:0000256" key="4">
    <source>
        <dbReference type="ARBA" id="ARBA00022833"/>
    </source>
</evidence>
<dbReference type="GO" id="GO:0000981">
    <property type="term" value="F:DNA-binding transcription factor activity, RNA polymerase II-specific"/>
    <property type="evidence" value="ECO:0007669"/>
    <property type="project" value="TreeGrafter"/>
</dbReference>
<organism evidence="8 9">
    <name type="scientific">Rhizodiscina lignyota</name>
    <dbReference type="NCBI Taxonomy" id="1504668"/>
    <lineage>
        <taxon>Eukaryota</taxon>
        <taxon>Fungi</taxon>
        <taxon>Dikarya</taxon>
        <taxon>Ascomycota</taxon>
        <taxon>Pezizomycotina</taxon>
        <taxon>Dothideomycetes</taxon>
        <taxon>Pleosporomycetidae</taxon>
        <taxon>Aulographales</taxon>
        <taxon>Rhizodiscinaceae</taxon>
        <taxon>Rhizodiscina</taxon>
    </lineage>
</organism>
<dbReference type="PANTHER" id="PTHR19818">
    <property type="entry name" value="ZINC FINGER PROTEIN ZIC AND GLI"/>
    <property type="match status" value="1"/>
</dbReference>
<dbReference type="InterPro" id="IPR013087">
    <property type="entry name" value="Znf_C2H2_type"/>
</dbReference>
<feature type="compositionally biased region" description="Basic and acidic residues" evidence="6">
    <location>
        <begin position="210"/>
        <end position="224"/>
    </location>
</feature>
<protein>
    <recommendedName>
        <fullName evidence="7">C2H2-type domain-containing protein</fullName>
    </recommendedName>
</protein>
<evidence type="ECO:0000256" key="6">
    <source>
        <dbReference type="SAM" id="MobiDB-lite"/>
    </source>
</evidence>
<evidence type="ECO:0000313" key="8">
    <source>
        <dbReference type="EMBL" id="KAF2094630.1"/>
    </source>
</evidence>
<feature type="compositionally biased region" description="Polar residues" evidence="6">
    <location>
        <begin position="13"/>
        <end position="33"/>
    </location>
</feature>
<keyword evidence="9" id="KW-1185">Reference proteome</keyword>